<dbReference type="InterPro" id="IPR036890">
    <property type="entry name" value="HATPase_C_sf"/>
</dbReference>
<feature type="coiled-coil region" evidence="9">
    <location>
        <begin position="264"/>
        <end position="291"/>
    </location>
</feature>
<reference evidence="13 14" key="1">
    <citation type="submission" date="2019-09" db="EMBL/GenBank/DDBJ databases">
        <title>Screening of Novel Bioactive Compounds from Soil-Associated.</title>
        <authorList>
            <person name="Gong X."/>
        </authorList>
    </citation>
    <scope>NUCLEOTIDE SEQUENCE [LARGE SCALE GENOMIC DNA]</scope>
    <source>
        <strain evidence="13 14">Gxj-6</strain>
    </source>
</reference>
<dbReference type="GO" id="GO:0000155">
    <property type="term" value="F:phosphorelay sensor kinase activity"/>
    <property type="evidence" value="ECO:0007669"/>
    <property type="project" value="InterPro"/>
</dbReference>
<feature type="transmembrane region" description="Helical" evidence="11">
    <location>
        <begin position="45"/>
        <end position="65"/>
    </location>
</feature>
<protein>
    <recommendedName>
        <fullName evidence="2">histidine kinase</fullName>
        <ecNumber evidence="2">2.7.13.3</ecNumber>
    </recommendedName>
</protein>
<dbReference type="PANTHER" id="PTHR24421:SF10">
    <property type="entry name" value="NITRATE_NITRITE SENSOR PROTEIN NARQ"/>
    <property type="match status" value="1"/>
</dbReference>
<comment type="catalytic activity">
    <reaction evidence="1">
        <text>ATP + protein L-histidine = ADP + protein N-phospho-L-histidine.</text>
        <dbReference type="EC" id="2.7.13.3"/>
    </reaction>
</comment>
<evidence type="ECO:0000256" key="8">
    <source>
        <dbReference type="ARBA" id="ARBA00023012"/>
    </source>
</evidence>
<keyword evidence="6 13" id="KW-0418">Kinase</keyword>
<evidence type="ECO:0000256" key="9">
    <source>
        <dbReference type="SAM" id="Coils"/>
    </source>
</evidence>
<dbReference type="Proteomes" id="UP000327011">
    <property type="component" value="Unassembled WGS sequence"/>
</dbReference>
<evidence type="ECO:0000256" key="5">
    <source>
        <dbReference type="ARBA" id="ARBA00022741"/>
    </source>
</evidence>
<keyword evidence="3" id="KW-0597">Phosphoprotein</keyword>
<keyword evidence="7" id="KW-0067">ATP-binding</keyword>
<feature type="transmembrane region" description="Helical" evidence="11">
    <location>
        <begin position="189"/>
        <end position="207"/>
    </location>
</feature>
<evidence type="ECO:0000256" key="3">
    <source>
        <dbReference type="ARBA" id="ARBA00022553"/>
    </source>
</evidence>
<dbReference type="GO" id="GO:0046983">
    <property type="term" value="F:protein dimerization activity"/>
    <property type="evidence" value="ECO:0007669"/>
    <property type="project" value="InterPro"/>
</dbReference>
<dbReference type="SUPFAM" id="SSF55874">
    <property type="entry name" value="ATPase domain of HSP90 chaperone/DNA topoisomerase II/histidine kinase"/>
    <property type="match status" value="1"/>
</dbReference>
<proteinExistence type="predicted"/>
<evidence type="ECO:0000256" key="7">
    <source>
        <dbReference type="ARBA" id="ARBA00022840"/>
    </source>
</evidence>
<dbReference type="InterPro" id="IPR050482">
    <property type="entry name" value="Sensor_HK_TwoCompSys"/>
</dbReference>
<evidence type="ECO:0000256" key="4">
    <source>
        <dbReference type="ARBA" id="ARBA00022679"/>
    </source>
</evidence>
<dbReference type="InterPro" id="IPR011712">
    <property type="entry name" value="Sig_transdc_His_kin_sub3_dim/P"/>
</dbReference>
<dbReference type="GO" id="GO:0005524">
    <property type="term" value="F:ATP binding"/>
    <property type="evidence" value="ECO:0007669"/>
    <property type="project" value="UniProtKB-KW"/>
</dbReference>
<keyword evidence="8" id="KW-0902">Two-component regulatory system</keyword>
<accession>A0A5J5K9Q7</accession>
<comment type="caution">
    <text evidence="13">The sequence shown here is derived from an EMBL/GenBank/DDBJ whole genome shotgun (WGS) entry which is preliminary data.</text>
</comment>
<evidence type="ECO:0000256" key="2">
    <source>
        <dbReference type="ARBA" id="ARBA00012438"/>
    </source>
</evidence>
<dbReference type="GO" id="GO:0016020">
    <property type="term" value="C:membrane"/>
    <property type="evidence" value="ECO:0007669"/>
    <property type="project" value="InterPro"/>
</dbReference>
<dbReference type="Gene3D" id="1.20.5.1930">
    <property type="match status" value="1"/>
</dbReference>
<feature type="transmembrane region" description="Helical" evidence="11">
    <location>
        <begin position="77"/>
        <end position="97"/>
    </location>
</feature>
<name>A0A5J5K9Q7_9ACTN</name>
<feature type="region of interest" description="Disordered" evidence="10">
    <location>
        <begin position="1"/>
        <end position="40"/>
    </location>
</feature>
<dbReference type="Gene3D" id="3.30.565.10">
    <property type="entry name" value="Histidine kinase-like ATPase, C-terminal domain"/>
    <property type="match status" value="1"/>
</dbReference>
<evidence type="ECO:0000256" key="6">
    <source>
        <dbReference type="ARBA" id="ARBA00022777"/>
    </source>
</evidence>
<keyword evidence="11" id="KW-0812">Transmembrane</keyword>
<keyword evidence="14" id="KW-1185">Reference proteome</keyword>
<evidence type="ECO:0000313" key="14">
    <source>
        <dbReference type="Proteomes" id="UP000327011"/>
    </source>
</evidence>
<dbReference type="PANTHER" id="PTHR24421">
    <property type="entry name" value="NITRATE/NITRITE SENSOR PROTEIN NARX-RELATED"/>
    <property type="match status" value="1"/>
</dbReference>
<dbReference type="EMBL" id="VYTZ01000001">
    <property type="protein sequence ID" value="KAA9381741.1"/>
    <property type="molecule type" value="Genomic_DNA"/>
</dbReference>
<keyword evidence="9" id="KW-0175">Coiled coil</keyword>
<dbReference type="EC" id="2.7.13.3" evidence="2"/>
<dbReference type="Pfam" id="PF07730">
    <property type="entry name" value="HisKA_3"/>
    <property type="match status" value="1"/>
</dbReference>
<dbReference type="AlphaFoldDB" id="A0A5J5K9Q7"/>
<feature type="transmembrane region" description="Helical" evidence="11">
    <location>
        <begin position="156"/>
        <end position="177"/>
    </location>
</feature>
<feature type="transmembrane region" description="Helical" evidence="11">
    <location>
        <begin position="109"/>
        <end position="126"/>
    </location>
</feature>
<evidence type="ECO:0000256" key="10">
    <source>
        <dbReference type="SAM" id="MobiDB-lite"/>
    </source>
</evidence>
<evidence type="ECO:0000259" key="12">
    <source>
        <dbReference type="Pfam" id="PF07730"/>
    </source>
</evidence>
<feature type="compositionally biased region" description="Basic and acidic residues" evidence="10">
    <location>
        <begin position="1"/>
        <end position="17"/>
    </location>
</feature>
<gene>
    <name evidence="13" type="ORF">F5972_02660</name>
</gene>
<keyword evidence="5" id="KW-0547">Nucleotide-binding</keyword>
<dbReference type="CDD" id="cd16917">
    <property type="entry name" value="HATPase_UhpB-NarQ-NarX-like"/>
    <property type="match status" value="1"/>
</dbReference>
<evidence type="ECO:0000313" key="13">
    <source>
        <dbReference type="EMBL" id="KAA9381741.1"/>
    </source>
</evidence>
<organism evidence="13 14">
    <name type="scientific">Microbispora cellulosiformans</name>
    <dbReference type="NCBI Taxonomy" id="2614688"/>
    <lineage>
        <taxon>Bacteria</taxon>
        <taxon>Bacillati</taxon>
        <taxon>Actinomycetota</taxon>
        <taxon>Actinomycetes</taxon>
        <taxon>Streptosporangiales</taxon>
        <taxon>Streptosporangiaceae</taxon>
        <taxon>Microbispora</taxon>
    </lineage>
</organism>
<dbReference type="RefSeq" id="WP_150930695.1">
    <property type="nucleotide sequence ID" value="NZ_VYTZ01000001.1"/>
</dbReference>
<keyword evidence="11" id="KW-0472">Membrane</keyword>
<evidence type="ECO:0000256" key="11">
    <source>
        <dbReference type="SAM" id="Phobius"/>
    </source>
</evidence>
<feature type="domain" description="Signal transduction histidine kinase subgroup 3 dimerisation and phosphoacceptor" evidence="12">
    <location>
        <begin position="225"/>
        <end position="290"/>
    </location>
</feature>
<evidence type="ECO:0000256" key="1">
    <source>
        <dbReference type="ARBA" id="ARBA00000085"/>
    </source>
</evidence>
<sequence>MPIRDRPHRFGRDRRSPEGSLPPTPARAPAPAQGPDRSASARRNAVAGVCLRAAVIAMLVAGEATSRPGFGLTGERLGVTLLTIAASVALALTIISRLPVALPRRWDKALVEAVLIGFVIVLSIALDAVSHAGPAVGVLMFGVGAAAARHPLRRSLPLLLLALASLAAVFSGMLPVTELTGAAADRTDRGLSLCVSVCVVFTVAYAIRERRAATAAQAGEAVLAERARIAREIHDILAHSLSAQIVHLEGARLLLRADRSQEALDRVERARELAKNGLEEARRAVAALRDDMPPLPAALAALAEDFHSSTGRECGLDVRGPERRLPPEIELAVIRTAQEAVTNVRRHAPGSPAAVRLSFRDGECELEVVNPPSAEPGTPGGGYGLVGMRERAELLGGTLEAGATGDGFLVRLRVPA</sequence>
<keyword evidence="11" id="KW-1133">Transmembrane helix</keyword>
<keyword evidence="4" id="KW-0808">Transferase</keyword>